<dbReference type="VEuPathDB" id="VectorBase:BGLB036324"/>
<gene>
    <name evidence="7" type="primary">106071505</name>
</gene>
<keyword evidence="5 6" id="KW-0472">Membrane</keyword>
<dbReference type="OrthoDB" id="6079502at2759"/>
<reference evidence="7" key="1">
    <citation type="submission" date="2020-05" db="UniProtKB">
        <authorList>
            <consortium name="EnsemblMetazoa"/>
        </authorList>
    </citation>
    <scope>IDENTIFICATION</scope>
    <source>
        <strain evidence="7">BB02</strain>
    </source>
</reference>
<evidence type="ECO:0008006" key="9">
    <source>
        <dbReference type="Google" id="ProtNLM"/>
    </source>
</evidence>
<dbReference type="InterPro" id="IPR036259">
    <property type="entry name" value="MFS_trans_sf"/>
</dbReference>
<feature type="transmembrane region" description="Helical" evidence="6">
    <location>
        <begin position="552"/>
        <end position="574"/>
    </location>
</feature>
<feature type="transmembrane region" description="Helical" evidence="6">
    <location>
        <begin position="495"/>
        <end position="513"/>
    </location>
</feature>
<evidence type="ECO:0000256" key="4">
    <source>
        <dbReference type="ARBA" id="ARBA00022989"/>
    </source>
</evidence>
<dbReference type="SUPFAM" id="SSF103473">
    <property type="entry name" value="MFS general substrate transporter"/>
    <property type="match status" value="1"/>
</dbReference>
<feature type="transmembrane region" description="Helical" evidence="6">
    <location>
        <begin position="171"/>
        <end position="190"/>
    </location>
</feature>
<comment type="subcellular location">
    <subcellularLocation>
        <location evidence="1">Membrane</location>
        <topology evidence="1">Multi-pass membrane protein</topology>
    </subcellularLocation>
</comment>
<keyword evidence="3 6" id="KW-0812">Transmembrane</keyword>
<evidence type="ECO:0000313" key="8">
    <source>
        <dbReference type="Proteomes" id="UP000076420"/>
    </source>
</evidence>
<feature type="transmembrane region" description="Helical" evidence="6">
    <location>
        <begin position="211"/>
        <end position="231"/>
    </location>
</feature>
<accession>A0A2C9LY25</accession>
<dbReference type="Gene3D" id="1.20.1250.20">
    <property type="entry name" value="MFS general substrate transporter like domains"/>
    <property type="match status" value="1"/>
</dbReference>
<dbReference type="Proteomes" id="UP000076420">
    <property type="component" value="Unassembled WGS sequence"/>
</dbReference>
<keyword evidence="2" id="KW-0813">Transport</keyword>
<evidence type="ECO:0000256" key="2">
    <source>
        <dbReference type="ARBA" id="ARBA00022448"/>
    </source>
</evidence>
<feature type="transmembrane region" description="Helical" evidence="6">
    <location>
        <begin position="61"/>
        <end position="83"/>
    </location>
</feature>
<evidence type="ECO:0000256" key="6">
    <source>
        <dbReference type="SAM" id="Phobius"/>
    </source>
</evidence>
<dbReference type="PANTHER" id="PTHR19432:SF35">
    <property type="entry name" value="SOLUTE CARRIER FAMILY 45 MEMBER 3 ISOFORM X1"/>
    <property type="match status" value="1"/>
</dbReference>
<evidence type="ECO:0000256" key="3">
    <source>
        <dbReference type="ARBA" id="ARBA00022692"/>
    </source>
</evidence>
<dbReference type="KEGG" id="bgt:106071505"/>
<evidence type="ECO:0000256" key="5">
    <source>
        <dbReference type="ARBA" id="ARBA00023136"/>
    </source>
</evidence>
<dbReference type="VEuPathDB" id="VectorBase:BGLAX_031563"/>
<feature type="transmembrane region" description="Helical" evidence="6">
    <location>
        <begin position="95"/>
        <end position="120"/>
    </location>
</feature>
<proteinExistence type="predicted"/>
<dbReference type="RefSeq" id="XP_013087083.2">
    <property type="nucleotide sequence ID" value="XM_013231629.2"/>
</dbReference>
<feature type="transmembrane region" description="Helical" evidence="6">
    <location>
        <begin position="27"/>
        <end position="49"/>
    </location>
</feature>
<feature type="transmembrane region" description="Helical" evidence="6">
    <location>
        <begin position="606"/>
        <end position="624"/>
    </location>
</feature>
<protein>
    <recommendedName>
        <fullName evidence="9">Major facilitator superfamily associated domain-containing protein</fullName>
    </recommendedName>
</protein>
<evidence type="ECO:0000313" key="7">
    <source>
        <dbReference type="EnsemblMetazoa" id="BGLB036324-PA"/>
    </source>
</evidence>
<feature type="transmembrane region" description="Helical" evidence="6">
    <location>
        <begin position="525"/>
        <end position="546"/>
    </location>
</feature>
<dbReference type="GO" id="GO:0008506">
    <property type="term" value="F:sucrose:proton symporter activity"/>
    <property type="evidence" value="ECO:0007669"/>
    <property type="project" value="TreeGrafter"/>
</dbReference>
<dbReference type="EnsemblMetazoa" id="BGLB036324-RA">
    <property type="protein sequence ID" value="BGLB036324-PA"/>
    <property type="gene ID" value="BGLB036324"/>
</dbReference>
<feature type="transmembrane region" description="Helical" evidence="6">
    <location>
        <begin position="443"/>
        <end position="463"/>
    </location>
</feature>
<evidence type="ECO:0000256" key="1">
    <source>
        <dbReference type="ARBA" id="ARBA00004141"/>
    </source>
</evidence>
<feature type="transmembrane region" description="Helical" evidence="6">
    <location>
        <begin position="251"/>
        <end position="272"/>
    </location>
</feature>
<dbReference type="GO" id="GO:0016020">
    <property type="term" value="C:membrane"/>
    <property type="evidence" value="ECO:0007669"/>
    <property type="project" value="UniProtKB-SubCell"/>
</dbReference>
<dbReference type="PANTHER" id="PTHR19432">
    <property type="entry name" value="SUGAR TRANSPORTER"/>
    <property type="match status" value="1"/>
</dbReference>
<feature type="transmembrane region" description="Helical" evidence="6">
    <location>
        <begin position="644"/>
        <end position="662"/>
    </location>
</feature>
<sequence>MTYGSVSSTQASQAADSEIYQLRPWHFLIICAALFAQEVAITNELIYMVTWEKLLGVPLEFVSLPGVISATISFFSIPVMGRFGDRGNRLRRKSVLVIGSGCCLFFGSCCMFVGCLIKWLGMHSNENRLSNLPDWNRTCQNQNVKSNKTSLNETDCLMLSDFENMIQHDPLSRLTSVLAVATFVFIDYGFDTGSPNIRSYMLECVHKSQHSKVLSVGVIMSGLGGFVVSLIGLFDLNFTAEQDVDPNIVKALALCFFLMISVLITFSITLIYGRNLFHKYNTQTTKDDERNICGKCHNGNNSETQSVNQSTHEQVNHNETNGNLNYSKCADSVLQKIQNENVDISERQDFKILQSNTHIDIENKMNIVDKHDETKIQWSSCSDEEHQISCSIPNYLPESNSVYVDTSLDTTIKKYFRHISFRVSQFFASCISQLKTPWRSNKVYFVFLSCLLAFFASGTNISFELYFTNFLSEGVYQGKGDAPQQDEAKQRYDSGMRTAAIGTFVFQSIFLLYNAAHQKISSETALVYEFMIVSLLLVPSLLAFVLTKTLVSFYVTIIVNGAFRTLVFTTPYILAAETMRMDDDDQGEHEATIKNSLSSSKGSDNSYGSVISSVGSTVPLHYLLLSTFMGPLLKATQDSASPLFYTISMAIVTVGVCFSMLVSRYRYQRAKPSILG</sequence>
<organism evidence="7 8">
    <name type="scientific">Biomphalaria glabrata</name>
    <name type="common">Bloodfluke planorb</name>
    <name type="synonym">Freshwater snail</name>
    <dbReference type="NCBI Taxonomy" id="6526"/>
    <lineage>
        <taxon>Eukaryota</taxon>
        <taxon>Metazoa</taxon>
        <taxon>Spiralia</taxon>
        <taxon>Lophotrochozoa</taxon>
        <taxon>Mollusca</taxon>
        <taxon>Gastropoda</taxon>
        <taxon>Heterobranchia</taxon>
        <taxon>Euthyneura</taxon>
        <taxon>Panpulmonata</taxon>
        <taxon>Hygrophila</taxon>
        <taxon>Lymnaeoidea</taxon>
        <taxon>Planorbidae</taxon>
        <taxon>Biomphalaria</taxon>
    </lineage>
</organism>
<keyword evidence="4 6" id="KW-1133">Transmembrane helix</keyword>
<name>A0A2C9LY25_BIOGL</name>
<dbReference type="AlphaFoldDB" id="A0A2C9LY25"/>